<keyword evidence="2" id="KW-1185">Reference proteome</keyword>
<comment type="caution">
    <text evidence="1">The sequence shown here is derived from an EMBL/GenBank/DDBJ whole genome shotgun (WGS) entry which is preliminary data.</text>
</comment>
<accession>A0ACC0HUL8</accession>
<protein>
    <submittedName>
        <fullName evidence="1">Uncharacterized protein</fullName>
    </submittedName>
</protein>
<dbReference type="EMBL" id="CM045761">
    <property type="protein sequence ID" value="KAI8016197.1"/>
    <property type="molecule type" value="Genomic_DNA"/>
</dbReference>
<evidence type="ECO:0000313" key="1">
    <source>
        <dbReference type="EMBL" id="KAI8016197.1"/>
    </source>
</evidence>
<name>A0ACC0HUL8_9ERIC</name>
<reference evidence="1 2" key="1">
    <citation type="journal article" date="2022" name="Plant J.">
        <title>Chromosome-level genome of Camellia lanceoleosa provides a valuable resource for understanding genome evolution and self-incompatibility.</title>
        <authorList>
            <person name="Gong W."/>
            <person name="Xiao S."/>
            <person name="Wang L."/>
            <person name="Liao Z."/>
            <person name="Chang Y."/>
            <person name="Mo W."/>
            <person name="Hu G."/>
            <person name="Li W."/>
            <person name="Zhao G."/>
            <person name="Zhu H."/>
            <person name="Hu X."/>
            <person name="Ji K."/>
            <person name="Xiang X."/>
            <person name="Song Q."/>
            <person name="Yuan D."/>
            <person name="Jin S."/>
            <person name="Zhang L."/>
        </authorList>
    </citation>
    <scope>NUCLEOTIDE SEQUENCE [LARGE SCALE GENOMIC DNA]</scope>
    <source>
        <strain evidence="1">SQ_2022a</strain>
    </source>
</reference>
<dbReference type="Proteomes" id="UP001060215">
    <property type="component" value="Chromosome 4"/>
</dbReference>
<gene>
    <name evidence="1" type="ORF">LOK49_LG05G03937</name>
</gene>
<sequence>MDGWVDDWWSECNGCCYNSLKPPKTVKSQAKQSKAKSMACLQSVWCLHSLPSTAAAPLPHPLRLFSKSKRLQVISCGNNHDLHQNPCIGVEYQSGTQRRQVLFQTVLAAFSFPPILSLALADSDTPGDFRLYADEANKFKIMIPQDWQVGAGDNNGVKSVTGFFPDEPSSSNVTVVITGLGADFTRLESFGKVDAFAENLVSGLDRSWQRPPGVRAKLIDSKTANGLYYIEYTLQNPGQSCRHLISVLGIANNGWYNRLYTVTGQFVDEDSEKYGSKIEKAVSSFRLN</sequence>
<evidence type="ECO:0000313" key="2">
    <source>
        <dbReference type="Proteomes" id="UP001060215"/>
    </source>
</evidence>
<organism evidence="1 2">
    <name type="scientific">Camellia lanceoleosa</name>
    <dbReference type="NCBI Taxonomy" id="1840588"/>
    <lineage>
        <taxon>Eukaryota</taxon>
        <taxon>Viridiplantae</taxon>
        <taxon>Streptophyta</taxon>
        <taxon>Embryophyta</taxon>
        <taxon>Tracheophyta</taxon>
        <taxon>Spermatophyta</taxon>
        <taxon>Magnoliopsida</taxon>
        <taxon>eudicotyledons</taxon>
        <taxon>Gunneridae</taxon>
        <taxon>Pentapetalae</taxon>
        <taxon>asterids</taxon>
        <taxon>Ericales</taxon>
        <taxon>Theaceae</taxon>
        <taxon>Camellia</taxon>
    </lineage>
</organism>
<proteinExistence type="predicted"/>